<keyword evidence="2" id="KW-1185">Reference proteome</keyword>
<evidence type="ECO:0008006" key="3">
    <source>
        <dbReference type="Google" id="ProtNLM"/>
    </source>
</evidence>
<reference evidence="1 2" key="1">
    <citation type="submission" date="2020-01" db="EMBL/GenBank/DDBJ databases">
        <title>Polyphasic characterisation and genomic insights into a novel alkali tolerant bacterium VR-M41.</title>
        <authorList>
            <person name="Vemuluri V.R."/>
        </authorList>
    </citation>
    <scope>NUCLEOTIDE SEQUENCE [LARGE SCALE GENOMIC DNA]</scope>
    <source>
        <strain evidence="1 2">VR-M41</strain>
    </source>
</reference>
<sequence>MDKKLEQKLAGQIGSKLAKALGETEFVKTKPAFYTRVRSDRIEFIHLNKLASGPYFRVHVGIRFLCDPFPAVALEGISSDEERDCRRRMSYTREEDSLDACAEAISDYVRDRGVPWLASWSDRDRLLREEDSPAARFREAYRKYTESGSAGFEQSAALSRRLLGIKGD</sequence>
<accession>A0ABX0FCH6</accession>
<proteinExistence type="predicted"/>
<comment type="caution">
    <text evidence="1">The sequence shown here is derived from an EMBL/GenBank/DDBJ whole genome shotgun (WGS) entry which is preliminary data.</text>
</comment>
<dbReference type="RefSeq" id="WP_166278538.1">
    <property type="nucleotide sequence ID" value="NZ_JAAFGS010000010.1"/>
</dbReference>
<name>A0ABX0FCH6_9BACL</name>
<protein>
    <recommendedName>
        <fullName evidence="3">DUF4304 domain-containing protein</fullName>
    </recommendedName>
</protein>
<gene>
    <name evidence="1" type="ORF">GYN08_20510</name>
</gene>
<dbReference type="EMBL" id="JAAFGS010000010">
    <property type="protein sequence ID" value="NGZ77679.1"/>
    <property type="molecule type" value="Genomic_DNA"/>
</dbReference>
<evidence type="ECO:0000313" key="1">
    <source>
        <dbReference type="EMBL" id="NGZ77679.1"/>
    </source>
</evidence>
<organism evidence="1 2">
    <name type="scientific">Saccharibacillus alkalitolerans</name>
    <dbReference type="NCBI Taxonomy" id="2705290"/>
    <lineage>
        <taxon>Bacteria</taxon>
        <taxon>Bacillati</taxon>
        <taxon>Bacillota</taxon>
        <taxon>Bacilli</taxon>
        <taxon>Bacillales</taxon>
        <taxon>Paenibacillaceae</taxon>
        <taxon>Saccharibacillus</taxon>
    </lineage>
</organism>
<dbReference type="Proteomes" id="UP000800303">
    <property type="component" value="Unassembled WGS sequence"/>
</dbReference>
<evidence type="ECO:0000313" key="2">
    <source>
        <dbReference type="Proteomes" id="UP000800303"/>
    </source>
</evidence>